<feature type="transmembrane region" description="Helical" evidence="2">
    <location>
        <begin position="678"/>
        <end position="697"/>
    </location>
</feature>
<feature type="signal peptide" evidence="3">
    <location>
        <begin position="1"/>
        <end position="29"/>
    </location>
</feature>
<evidence type="ECO:0000256" key="2">
    <source>
        <dbReference type="SAM" id="Phobius"/>
    </source>
</evidence>
<protein>
    <submittedName>
        <fullName evidence="4">Uncharacterized protein</fullName>
    </submittedName>
</protein>
<name>A0A6A6GDV8_9PEZI</name>
<evidence type="ECO:0000256" key="3">
    <source>
        <dbReference type="SAM" id="SignalP"/>
    </source>
</evidence>
<evidence type="ECO:0000313" key="5">
    <source>
        <dbReference type="Proteomes" id="UP000799538"/>
    </source>
</evidence>
<gene>
    <name evidence="4" type="ORF">BDZ85DRAFT_262340</name>
</gene>
<feature type="region of interest" description="Disordered" evidence="1">
    <location>
        <begin position="448"/>
        <end position="515"/>
    </location>
</feature>
<reference evidence="5" key="1">
    <citation type="journal article" date="2020" name="Stud. Mycol.">
        <title>101 Dothideomycetes genomes: A test case for predicting lifestyles and emergence of pathogens.</title>
        <authorList>
            <person name="Haridas S."/>
            <person name="Albert R."/>
            <person name="Binder M."/>
            <person name="Bloem J."/>
            <person name="LaButti K."/>
            <person name="Salamov A."/>
            <person name="Andreopoulos B."/>
            <person name="Baker S."/>
            <person name="Barry K."/>
            <person name="Bills G."/>
            <person name="Bluhm B."/>
            <person name="Cannon C."/>
            <person name="Castanera R."/>
            <person name="Culley D."/>
            <person name="Daum C."/>
            <person name="Ezra D."/>
            <person name="Gonzalez J."/>
            <person name="Henrissat B."/>
            <person name="Kuo A."/>
            <person name="Liang C."/>
            <person name="Lipzen A."/>
            <person name="Lutzoni F."/>
            <person name="Magnuson J."/>
            <person name="Mondo S."/>
            <person name="Nolan M."/>
            <person name="Ohm R."/>
            <person name="Pangilinan J."/>
            <person name="Park H.-J."/>
            <person name="Ramirez L."/>
            <person name="Alfaro M."/>
            <person name="Sun H."/>
            <person name="Tritt A."/>
            <person name="Yoshinaga Y."/>
            <person name="Zwiers L.-H."/>
            <person name="Turgeon B."/>
            <person name="Goodwin S."/>
            <person name="Spatafora J."/>
            <person name="Crous P."/>
            <person name="Grigoriev I."/>
        </authorList>
    </citation>
    <scope>NUCLEOTIDE SEQUENCE [LARGE SCALE GENOMIC DNA]</scope>
    <source>
        <strain evidence="5">CECT 20119</strain>
    </source>
</reference>
<organism evidence="4 5">
    <name type="scientific">Elsinoe ampelina</name>
    <dbReference type="NCBI Taxonomy" id="302913"/>
    <lineage>
        <taxon>Eukaryota</taxon>
        <taxon>Fungi</taxon>
        <taxon>Dikarya</taxon>
        <taxon>Ascomycota</taxon>
        <taxon>Pezizomycotina</taxon>
        <taxon>Dothideomycetes</taxon>
        <taxon>Dothideomycetidae</taxon>
        <taxon>Myriangiales</taxon>
        <taxon>Elsinoaceae</taxon>
        <taxon>Elsinoe</taxon>
    </lineage>
</organism>
<feature type="chain" id="PRO_5025365055" evidence="3">
    <location>
        <begin position="30"/>
        <end position="698"/>
    </location>
</feature>
<dbReference type="AlphaFoldDB" id="A0A6A6GDV8"/>
<feature type="region of interest" description="Disordered" evidence="1">
    <location>
        <begin position="554"/>
        <end position="674"/>
    </location>
</feature>
<sequence length="698" mass="72776">MTARQSSTRIGWLWSILLIALCYVIAVRAQTGTVTAPPTISTGAAFAADCQSSYLDYSSAAWSWTSANRTESTYTSQVGGLQYRWMTWYKNATTLCDGYPRVTGPTTLMPISSGYTRSWEGPISYVTGVVTNDDGFYRPSPYCTIQPSDCNPLWSSYSMTKASATLKIPGVAPLFTPPCMNDTAYSSYSSLLASMGTCGSCTLMGDHVQLVFFPTTASRDMCASTPTATITSINMDAAPLDIYTGKSHTGTPDPDAVTAVANGHTFTSNTAYVSIGTVYAKNRCGQHIGPNIHDVVVALKPESVLSIRYKQDFTQWFQESKIQKGYPVSYADFNSPIPWSAWNGQAMCAGPRGDSGCTVIKEHEFRPQLAVPPGLRGLDPLWSTCQFAYWGLLDPPIILQTQGTFQVPTRSAQTTSDILRTTQRAIPAPTMPTTVQETAATAYPSSTFHAAFEPPSNTGTSQPGPDISAQGGSNPSSEPPDDPKQRNSNNQAASPPDNDDYVDSSPPDNPAQPVGNRIAGEVIEIARLAAADTSSPSGSSGDPPAEYIRQDLSQAAAGDPARASAATSAEVTDNSGLDVPAAARPAGTTSGPDLAEATRGGEPAGDSGGQTAAARIGTQRVGSPTTGARISAGHLGPPTSVGATGHGPSVAGDALSATDGATGPTTSTKSGADGPIRLSGWLAVSLAALTIALAVFAL</sequence>
<keyword evidence="2" id="KW-0812">Transmembrane</keyword>
<feature type="compositionally biased region" description="Low complexity" evidence="1">
    <location>
        <begin position="554"/>
        <end position="569"/>
    </location>
</feature>
<dbReference type="EMBL" id="ML992506">
    <property type="protein sequence ID" value="KAF2223876.1"/>
    <property type="molecule type" value="Genomic_DNA"/>
</dbReference>
<evidence type="ECO:0000313" key="4">
    <source>
        <dbReference type="EMBL" id="KAF2223876.1"/>
    </source>
</evidence>
<keyword evidence="3" id="KW-0732">Signal</keyword>
<accession>A0A6A6GDV8</accession>
<keyword evidence="2" id="KW-1133">Transmembrane helix</keyword>
<dbReference type="OrthoDB" id="3944128at2759"/>
<evidence type="ECO:0000256" key="1">
    <source>
        <dbReference type="SAM" id="MobiDB-lite"/>
    </source>
</evidence>
<dbReference type="Proteomes" id="UP000799538">
    <property type="component" value="Unassembled WGS sequence"/>
</dbReference>
<keyword evidence="5" id="KW-1185">Reference proteome</keyword>
<keyword evidence="2" id="KW-0472">Membrane</keyword>
<proteinExistence type="predicted"/>